<sequence length="223" mass="25661">MSWKASLSRHLPVVRFFACPKSPASRGVIGWFDKNYEELKMLNPTMPLLLRCSDNAMPAITTELDFNTSHLLRFMLQTNRFKSDERINAAKKFLGYLNDPALKKEYATSRWNSPGFDPWRPFLDEDNPDWKMDKKIGKDLGRYIEIHDELESTWNVITSGPNDEYTRAENALLMCQRVDLWCAGEAEVEAALRHLLNLGKGCNDLEPDLPEYITEFRPGASDL</sequence>
<dbReference type="PANTHER" id="PTHR12878">
    <property type="entry name" value="NADH-UBIQUINONE OXIDOREDUCTASE B8 SUBUNIT"/>
    <property type="match status" value="1"/>
</dbReference>
<accession>A0ABD3R3C4</accession>
<dbReference type="EMBL" id="JALLPB020000623">
    <property type="protein sequence ID" value="KAL3807489.1"/>
    <property type="molecule type" value="Genomic_DNA"/>
</dbReference>
<evidence type="ECO:0000313" key="1">
    <source>
        <dbReference type="EMBL" id="KAL3807489.1"/>
    </source>
</evidence>
<dbReference type="Gene3D" id="3.40.30.10">
    <property type="entry name" value="Glutaredoxin"/>
    <property type="match status" value="1"/>
</dbReference>
<dbReference type="AlphaFoldDB" id="A0ABD3R3C4"/>
<dbReference type="InterPro" id="IPR016464">
    <property type="entry name" value="NADH_Ub_cplx-1_asu_su-2"/>
</dbReference>
<organism evidence="1 2">
    <name type="scientific">Cyclostephanos tholiformis</name>
    <dbReference type="NCBI Taxonomy" id="382380"/>
    <lineage>
        <taxon>Eukaryota</taxon>
        <taxon>Sar</taxon>
        <taxon>Stramenopiles</taxon>
        <taxon>Ochrophyta</taxon>
        <taxon>Bacillariophyta</taxon>
        <taxon>Coscinodiscophyceae</taxon>
        <taxon>Thalassiosirophycidae</taxon>
        <taxon>Stephanodiscales</taxon>
        <taxon>Stephanodiscaceae</taxon>
        <taxon>Cyclostephanos</taxon>
    </lineage>
</organism>
<evidence type="ECO:0000313" key="2">
    <source>
        <dbReference type="Proteomes" id="UP001530377"/>
    </source>
</evidence>
<reference evidence="1 2" key="1">
    <citation type="submission" date="2024-10" db="EMBL/GenBank/DDBJ databases">
        <title>Updated reference genomes for cyclostephanoid diatoms.</title>
        <authorList>
            <person name="Roberts W.R."/>
            <person name="Alverson A.J."/>
        </authorList>
    </citation>
    <scope>NUCLEOTIDE SEQUENCE [LARGE SCALE GENOMIC DNA]</scope>
    <source>
        <strain evidence="1 2">AJA228-03</strain>
    </source>
</reference>
<gene>
    <name evidence="1" type="ORF">ACHAXA_003980</name>
</gene>
<name>A0ABD3R3C4_9STRA</name>
<comment type="caution">
    <text evidence="1">The sequence shown here is derived from an EMBL/GenBank/DDBJ whole genome shotgun (WGS) entry which is preliminary data.</text>
</comment>
<keyword evidence="2" id="KW-1185">Reference proteome</keyword>
<protein>
    <recommendedName>
        <fullName evidence="3">Ribosomal protein/NADH dehydrogenase domain-containing protein</fullName>
    </recommendedName>
</protein>
<evidence type="ECO:0008006" key="3">
    <source>
        <dbReference type="Google" id="ProtNLM"/>
    </source>
</evidence>
<dbReference type="Proteomes" id="UP001530377">
    <property type="component" value="Unassembled WGS sequence"/>
</dbReference>
<dbReference type="PANTHER" id="PTHR12878:SF0">
    <property type="entry name" value="NADH DEHYDROGENASE [UBIQUINONE] 1 ALPHA SUBCOMPLEX SUBUNIT 2"/>
    <property type="match status" value="1"/>
</dbReference>
<proteinExistence type="predicted"/>